<accession>A0ABN3MP57</accession>
<evidence type="ECO:0000313" key="3">
    <source>
        <dbReference type="Proteomes" id="UP001501358"/>
    </source>
</evidence>
<name>A0ABN3MP57_9ACTN</name>
<sequence length="220" mass="24381">MEQSTDSRTGAVAPARSPRSLAVSIAIAAVLLAVALWHFVMLFLSIAPANALTTRYQKQINGYVHPEFGQYWQLFAPNPLQQKNVIEARLLTAGSGGEPRIGPWVNLTARDDAAVRHNPLPSHAHQNMLRRAWDFYYQSHDGKNGRPVGTNGELSAEYLKRIGLQRLGVGTGDVRPAGIQFRVRAVPVPDPAWSKEGPEEKTRRATLPWWQVDEADCRGL</sequence>
<protein>
    <submittedName>
        <fullName evidence="2">Uncharacterized protein</fullName>
    </submittedName>
</protein>
<keyword evidence="3" id="KW-1185">Reference proteome</keyword>
<dbReference type="Proteomes" id="UP001501358">
    <property type="component" value="Unassembled WGS sequence"/>
</dbReference>
<evidence type="ECO:0000313" key="2">
    <source>
        <dbReference type="EMBL" id="GAA2503789.1"/>
    </source>
</evidence>
<evidence type="ECO:0000256" key="1">
    <source>
        <dbReference type="SAM" id="Phobius"/>
    </source>
</evidence>
<proteinExistence type="predicted"/>
<comment type="caution">
    <text evidence="2">The sequence shown here is derived from an EMBL/GenBank/DDBJ whole genome shotgun (WGS) entry which is preliminary data.</text>
</comment>
<dbReference type="RefSeq" id="WP_344385118.1">
    <property type="nucleotide sequence ID" value="NZ_BAAATA010000034.1"/>
</dbReference>
<keyword evidence="1" id="KW-1133">Transmembrane helix</keyword>
<dbReference type="Pfam" id="PF19136">
    <property type="entry name" value="DUF5819"/>
    <property type="match status" value="1"/>
</dbReference>
<keyword evidence="1" id="KW-0812">Transmembrane</keyword>
<organism evidence="2 3">
    <name type="scientific">Streptomyces thermolineatus</name>
    <dbReference type="NCBI Taxonomy" id="44033"/>
    <lineage>
        <taxon>Bacteria</taxon>
        <taxon>Bacillati</taxon>
        <taxon>Actinomycetota</taxon>
        <taxon>Actinomycetes</taxon>
        <taxon>Kitasatosporales</taxon>
        <taxon>Streptomycetaceae</taxon>
        <taxon>Streptomyces</taxon>
    </lineage>
</organism>
<keyword evidence="1" id="KW-0472">Membrane</keyword>
<reference evidence="2 3" key="1">
    <citation type="journal article" date="2019" name="Int. J. Syst. Evol. Microbiol.">
        <title>The Global Catalogue of Microorganisms (GCM) 10K type strain sequencing project: providing services to taxonomists for standard genome sequencing and annotation.</title>
        <authorList>
            <consortium name="The Broad Institute Genomics Platform"/>
            <consortium name="The Broad Institute Genome Sequencing Center for Infectious Disease"/>
            <person name="Wu L."/>
            <person name="Ma J."/>
        </authorList>
    </citation>
    <scope>NUCLEOTIDE SEQUENCE [LARGE SCALE GENOMIC DNA]</scope>
    <source>
        <strain evidence="2 3">JCM 6307</strain>
    </source>
</reference>
<feature type="transmembrane region" description="Helical" evidence="1">
    <location>
        <begin position="21"/>
        <end position="47"/>
    </location>
</feature>
<dbReference type="InterPro" id="IPR043857">
    <property type="entry name" value="DUF5819"/>
</dbReference>
<gene>
    <name evidence="2" type="ORF">GCM10010406_45470</name>
</gene>
<dbReference type="EMBL" id="BAAATA010000034">
    <property type="protein sequence ID" value="GAA2503789.1"/>
    <property type="molecule type" value="Genomic_DNA"/>
</dbReference>